<organism evidence="2 3">
    <name type="scientific">Hippocampus comes</name>
    <name type="common">Tiger tail seahorse</name>
    <dbReference type="NCBI Taxonomy" id="109280"/>
    <lineage>
        <taxon>Eukaryota</taxon>
        <taxon>Metazoa</taxon>
        <taxon>Chordata</taxon>
        <taxon>Craniata</taxon>
        <taxon>Vertebrata</taxon>
        <taxon>Euteleostomi</taxon>
        <taxon>Actinopterygii</taxon>
        <taxon>Neopterygii</taxon>
        <taxon>Teleostei</taxon>
        <taxon>Neoteleostei</taxon>
        <taxon>Acanthomorphata</taxon>
        <taxon>Syngnathiaria</taxon>
        <taxon>Syngnathiformes</taxon>
        <taxon>Syngnathoidei</taxon>
        <taxon>Syngnathidae</taxon>
        <taxon>Hippocampus</taxon>
    </lineage>
</organism>
<accession>A0A3Q2ZJ31</accession>
<evidence type="ECO:0000256" key="1">
    <source>
        <dbReference type="SAM" id="Phobius"/>
    </source>
</evidence>
<name>A0A3Q2ZJ31_HIPCM</name>
<dbReference type="AlphaFoldDB" id="A0A3Q2ZJ31"/>
<reference evidence="2" key="1">
    <citation type="submission" date="2025-08" db="UniProtKB">
        <authorList>
            <consortium name="Ensembl"/>
        </authorList>
    </citation>
    <scope>IDENTIFICATION</scope>
</reference>
<proteinExistence type="predicted"/>
<evidence type="ECO:0000313" key="2">
    <source>
        <dbReference type="Ensembl" id="ENSHCOP00000026403.1"/>
    </source>
</evidence>
<keyword evidence="1" id="KW-1133">Transmembrane helix</keyword>
<feature type="transmembrane region" description="Helical" evidence="1">
    <location>
        <begin position="20"/>
        <end position="45"/>
    </location>
</feature>
<sequence>VSSPPHEQPPAATFIPVHRMPLFVGVIAVVIFITVSALAIIIGITCSRLETHLNRDVKASQPDVINDVHLSDELNYQSARSDNQKEFFI</sequence>
<dbReference type="STRING" id="109280.ENSHCOP00000026403"/>
<reference evidence="2" key="2">
    <citation type="submission" date="2025-09" db="UniProtKB">
        <authorList>
            <consortium name="Ensembl"/>
        </authorList>
    </citation>
    <scope>IDENTIFICATION</scope>
</reference>
<dbReference type="Proteomes" id="UP000264820">
    <property type="component" value="Unplaced"/>
</dbReference>
<keyword evidence="3" id="KW-1185">Reference proteome</keyword>
<protein>
    <submittedName>
        <fullName evidence="2">Uncharacterized protein</fullName>
    </submittedName>
</protein>
<keyword evidence="1" id="KW-0812">Transmembrane</keyword>
<keyword evidence="1" id="KW-0472">Membrane</keyword>
<evidence type="ECO:0000313" key="3">
    <source>
        <dbReference type="Proteomes" id="UP000264820"/>
    </source>
</evidence>
<dbReference type="Ensembl" id="ENSHCOT00000027537.1">
    <property type="protein sequence ID" value="ENSHCOP00000026403.1"/>
    <property type="gene ID" value="ENSHCOG00000017319.1"/>
</dbReference>